<dbReference type="AlphaFoldDB" id="A0A1W1W0G2"/>
<name>A0A1W1W0G2_9BACT</name>
<gene>
    <name evidence="3" type="ORF">SAMN00120144_1813</name>
</gene>
<dbReference type="InterPro" id="IPR026444">
    <property type="entry name" value="Secre_tail"/>
</dbReference>
<dbReference type="PROSITE" id="PS50231">
    <property type="entry name" value="RICIN_B_LECTIN"/>
    <property type="match status" value="1"/>
</dbReference>
<feature type="compositionally biased region" description="Pro residues" evidence="1">
    <location>
        <begin position="406"/>
        <end position="418"/>
    </location>
</feature>
<dbReference type="Pfam" id="PF18962">
    <property type="entry name" value="Por_Secre_tail"/>
    <property type="match status" value="1"/>
</dbReference>
<protein>
    <submittedName>
        <fullName evidence="3">Ricin B lectin</fullName>
    </submittedName>
</protein>
<feature type="region of interest" description="Disordered" evidence="1">
    <location>
        <begin position="398"/>
        <end position="429"/>
    </location>
</feature>
<sequence length="665" mass="72410">MHIRHLTPASARQATSHWTLFSWLLLLFTGGAYTGFAQSYQGPLVISRGGTYSGNWESNDSNTPAVSVETSEPVVIENANIRSRGILIRAHHPGINLTVRNSNGYGMTPSQDNVRYGRFLDANNFKNIRLEHNYLDHTSGIYLAFYQGNQSTNETVKILYNRVSNIDGRFRNGSGFERVQFVQFNSVRGVRGVEVAWNQVVNEPYKSRVEENINFYLSNGTSDSPMLIHNNYIQGAYPSSPGTETDYGGGGINMGDGHSSDINEAPGFTKAFDNHVVSTGTQGICVGAGHDMEFYNNRIINSGYLEDGTYIRCNNVGVYIMKSEEGIFYNNKAYNNVIGYVNRNNGRQRNDQYLPNANEPHNYSLNTELPFLITRDTEKAEYVIWETKLRNNGVVVGPTSGSSAPAPSPVPAPTPSPTPGNSDIVSGGTYKLTHKGTDKVLDVANSSSAAGANVIQWNDNGSDNQRFIFTLNSDGTYKITHKGTNKVLDVEGGSATAGANVIQWDDNGGDNQRWIVQRQGDGTYKLTHKGTNQVLDVFGRSSAAGAEVLQWDDNGGNNQRWVLTRIGTGVSANSVSSSATLSGTSSSASSKASTGVTIYPNPATDYVMLPTGTDYVQIISMTGKTVLEKRGTLGQRLDIQSLASGLYLVRVGEKGKISSQRLEVK</sequence>
<keyword evidence="3" id="KW-0430">Lectin</keyword>
<dbReference type="Proteomes" id="UP000192266">
    <property type="component" value="Unassembled WGS sequence"/>
</dbReference>
<accession>A0A1W1W0G2</accession>
<evidence type="ECO:0000256" key="1">
    <source>
        <dbReference type="SAM" id="MobiDB-lite"/>
    </source>
</evidence>
<dbReference type="Pfam" id="PF14200">
    <property type="entry name" value="RicinB_lectin_2"/>
    <property type="match status" value="1"/>
</dbReference>
<dbReference type="CDD" id="cd00161">
    <property type="entry name" value="beta-trefoil_Ricin-like"/>
    <property type="match status" value="1"/>
</dbReference>
<dbReference type="NCBIfam" id="TIGR04183">
    <property type="entry name" value="Por_Secre_tail"/>
    <property type="match status" value="1"/>
</dbReference>
<organism evidence="3 4">
    <name type="scientific">Hymenobacter roseosalivarius DSM 11622</name>
    <dbReference type="NCBI Taxonomy" id="645990"/>
    <lineage>
        <taxon>Bacteria</taxon>
        <taxon>Pseudomonadati</taxon>
        <taxon>Bacteroidota</taxon>
        <taxon>Cytophagia</taxon>
        <taxon>Cytophagales</taxon>
        <taxon>Hymenobacteraceae</taxon>
        <taxon>Hymenobacter</taxon>
    </lineage>
</organism>
<feature type="domain" description="Ricin B lectin" evidence="2">
    <location>
        <begin position="427"/>
        <end position="564"/>
    </location>
</feature>
<reference evidence="3 4" key="1">
    <citation type="submission" date="2017-04" db="EMBL/GenBank/DDBJ databases">
        <authorList>
            <person name="Afonso C.L."/>
            <person name="Miller P.J."/>
            <person name="Scott M.A."/>
            <person name="Spackman E."/>
            <person name="Goraichik I."/>
            <person name="Dimitrov K.M."/>
            <person name="Suarez D.L."/>
            <person name="Swayne D.E."/>
        </authorList>
    </citation>
    <scope>NUCLEOTIDE SEQUENCE [LARGE SCALE GENOMIC DNA]</scope>
    <source>
        <strain evidence="3 4">DSM 11622</strain>
    </source>
</reference>
<dbReference type="SUPFAM" id="SSF50370">
    <property type="entry name" value="Ricin B-like lectins"/>
    <property type="match status" value="1"/>
</dbReference>
<dbReference type="EMBL" id="FWWW01000087">
    <property type="protein sequence ID" value="SMB98841.1"/>
    <property type="molecule type" value="Genomic_DNA"/>
</dbReference>
<keyword evidence="4" id="KW-1185">Reference proteome</keyword>
<proteinExistence type="predicted"/>
<dbReference type="RefSeq" id="WP_159452076.1">
    <property type="nucleotide sequence ID" value="NZ_FWWW01000087.1"/>
</dbReference>
<dbReference type="STRING" id="645990.SAMN00120144_1813"/>
<evidence type="ECO:0000259" key="2">
    <source>
        <dbReference type="SMART" id="SM00458"/>
    </source>
</evidence>
<dbReference type="Gene3D" id="2.80.10.50">
    <property type="match status" value="3"/>
</dbReference>
<feature type="region of interest" description="Disordered" evidence="1">
    <location>
        <begin position="575"/>
        <end position="594"/>
    </location>
</feature>
<evidence type="ECO:0000313" key="4">
    <source>
        <dbReference type="Proteomes" id="UP000192266"/>
    </source>
</evidence>
<dbReference type="OrthoDB" id="901313at2"/>
<dbReference type="InterPro" id="IPR035992">
    <property type="entry name" value="Ricin_B-like_lectins"/>
</dbReference>
<evidence type="ECO:0000313" key="3">
    <source>
        <dbReference type="EMBL" id="SMB98841.1"/>
    </source>
</evidence>
<dbReference type="GO" id="GO:0030246">
    <property type="term" value="F:carbohydrate binding"/>
    <property type="evidence" value="ECO:0007669"/>
    <property type="project" value="UniProtKB-KW"/>
</dbReference>
<dbReference type="InterPro" id="IPR000772">
    <property type="entry name" value="Ricin_B_lectin"/>
</dbReference>
<dbReference type="SMART" id="SM00458">
    <property type="entry name" value="RICIN"/>
    <property type="match status" value="1"/>
</dbReference>